<gene>
    <name evidence="2" type="ORF">YM304_20210</name>
</gene>
<keyword evidence="1" id="KW-1133">Transmembrane helix</keyword>
<accession>A0A6C7EB31</accession>
<keyword evidence="1" id="KW-0812">Transmembrane</keyword>
<dbReference type="AlphaFoldDB" id="A0A6C7EB31"/>
<feature type="transmembrane region" description="Helical" evidence="1">
    <location>
        <begin position="15"/>
        <end position="34"/>
    </location>
</feature>
<dbReference type="Proteomes" id="UP000011863">
    <property type="component" value="Chromosome"/>
</dbReference>
<name>A0A6C7EB31_ILUCY</name>
<dbReference type="EMBL" id="AP012057">
    <property type="protein sequence ID" value="BAN02335.1"/>
    <property type="molecule type" value="Genomic_DNA"/>
</dbReference>
<organism evidence="2 3">
    <name type="scientific">Ilumatobacter coccineus (strain NBRC 103263 / KCTC 29153 / YM16-304)</name>
    <dbReference type="NCBI Taxonomy" id="1313172"/>
    <lineage>
        <taxon>Bacteria</taxon>
        <taxon>Bacillati</taxon>
        <taxon>Actinomycetota</taxon>
        <taxon>Acidimicrobiia</taxon>
        <taxon>Acidimicrobiales</taxon>
        <taxon>Ilumatobacteraceae</taxon>
        <taxon>Ilumatobacter</taxon>
    </lineage>
</organism>
<sequence length="109" mass="11538">MQRVLALTLDAAKNLAIAVAVVFAIGSVLAAWIMKTIIQKVATALVLAVLAFAVWSQRASLQDCADKVKDAYEREGTSVTFIDTDCSFFGATITISDPRSDDSPADDAG</sequence>
<proteinExistence type="predicted"/>
<reference evidence="2 3" key="1">
    <citation type="journal article" date="2013" name="Int. J. Syst. Evol. Microbiol.">
        <title>Ilumatobacter nonamiense sp. nov. and Ilumatobacter coccineum sp. nov., isolated from seashore sand.</title>
        <authorList>
            <person name="Matsumoto A."/>
            <person name="Kasai H."/>
            <person name="Matsuo Y."/>
            <person name="Shizuri Y."/>
            <person name="Ichikawa N."/>
            <person name="Fujita N."/>
            <person name="Omura S."/>
            <person name="Takahashi Y."/>
        </authorList>
    </citation>
    <scope>NUCLEOTIDE SEQUENCE [LARGE SCALE GENOMIC DNA]</scope>
    <source>
        <strain evidence="3">NBRC 103263 / KCTC 29153 / YM16-304</strain>
    </source>
</reference>
<evidence type="ECO:0000256" key="1">
    <source>
        <dbReference type="SAM" id="Phobius"/>
    </source>
</evidence>
<protein>
    <submittedName>
        <fullName evidence="2">Uncharacterized protein</fullName>
    </submittedName>
</protein>
<keyword evidence="3" id="KW-1185">Reference proteome</keyword>
<dbReference type="KEGG" id="aym:YM304_20210"/>
<keyword evidence="1" id="KW-0472">Membrane</keyword>
<evidence type="ECO:0000313" key="3">
    <source>
        <dbReference type="Proteomes" id="UP000011863"/>
    </source>
</evidence>
<evidence type="ECO:0000313" key="2">
    <source>
        <dbReference type="EMBL" id="BAN02335.1"/>
    </source>
</evidence>